<accession>V2WMM1</accession>
<reference evidence="1 2" key="1">
    <citation type="journal article" date="2014" name="BMC Genomics">
        <title>Genome and secretome analysis of the hemibiotrophic fungal pathogen, Moniliophthora roreri, which causes frosty pod rot disease of cacao: mechanisms of the biotrophic and necrotrophic phases.</title>
        <authorList>
            <person name="Meinhardt L.W."/>
            <person name="Costa G.G.L."/>
            <person name="Thomazella D.P.T."/>
            <person name="Teixeira P.J.P.L."/>
            <person name="Carazzolle M.F."/>
            <person name="Schuster S.C."/>
            <person name="Carlson J.E."/>
            <person name="Guiltinan M.J."/>
            <person name="Mieczkowski P."/>
            <person name="Farmer A."/>
            <person name="Ramaraj T."/>
            <person name="Crozier J."/>
            <person name="Davis R.E."/>
            <person name="Shao J."/>
            <person name="Melnick R.L."/>
            <person name="Pereira G.A.G."/>
            <person name="Bailey B.A."/>
        </authorList>
    </citation>
    <scope>NUCLEOTIDE SEQUENCE [LARGE SCALE GENOMIC DNA]</scope>
    <source>
        <strain evidence="1 2">MCA 2997</strain>
    </source>
</reference>
<gene>
    <name evidence="1" type="ORF">Moror_5368</name>
</gene>
<dbReference type="EMBL" id="AWSO01002245">
    <property type="protein sequence ID" value="ESK81786.1"/>
    <property type="molecule type" value="Genomic_DNA"/>
</dbReference>
<keyword evidence="2" id="KW-1185">Reference proteome</keyword>
<comment type="caution">
    <text evidence="1">The sequence shown here is derived from an EMBL/GenBank/DDBJ whole genome shotgun (WGS) entry which is preliminary data.</text>
</comment>
<dbReference type="HOGENOM" id="CLU_2948153_0_0_1"/>
<feature type="non-terminal residue" evidence="1">
    <location>
        <position position="1"/>
    </location>
</feature>
<sequence length="60" mass="7022">IWYNLAAPRASLPFFDRYVDMDYAKGGRRNCSSLVTRIVFPEFGRYSILPVKMVFLEMRG</sequence>
<dbReference type="AlphaFoldDB" id="V2WMM1"/>
<dbReference type="Proteomes" id="UP000017559">
    <property type="component" value="Unassembled WGS sequence"/>
</dbReference>
<dbReference type="KEGG" id="mrr:Moror_5368"/>
<evidence type="ECO:0000313" key="1">
    <source>
        <dbReference type="EMBL" id="ESK81786.1"/>
    </source>
</evidence>
<evidence type="ECO:0000313" key="2">
    <source>
        <dbReference type="Proteomes" id="UP000017559"/>
    </source>
</evidence>
<name>V2WMM1_MONRO</name>
<protein>
    <submittedName>
        <fullName evidence="1">Uncharacterized protein</fullName>
    </submittedName>
</protein>
<organism evidence="1 2">
    <name type="scientific">Moniliophthora roreri (strain MCA 2997)</name>
    <name type="common">Cocoa frosty pod rot fungus</name>
    <name type="synonym">Crinipellis roreri</name>
    <dbReference type="NCBI Taxonomy" id="1381753"/>
    <lineage>
        <taxon>Eukaryota</taxon>
        <taxon>Fungi</taxon>
        <taxon>Dikarya</taxon>
        <taxon>Basidiomycota</taxon>
        <taxon>Agaricomycotina</taxon>
        <taxon>Agaricomycetes</taxon>
        <taxon>Agaricomycetidae</taxon>
        <taxon>Agaricales</taxon>
        <taxon>Marasmiineae</taxon>
        <taxon>Marasmiaceae</taxon>
        <taxon>Moniliophthora</taxon>
    </lineage>
</organism>
<proteinExistence type="predicted"/>